<keyword evidence="4" id="KW-1185">Reference proteome</keyword>
<dbReference type="PROSITE" id="PS50800">
    <property type="entry name" value="SAP"/>
    <property type="match status" value="1"/>
</dbReference>
<evidence type="ECO:0000256" key="1">
    <source>
        <dbReference type="SAM" id="MobiDB-lite"/>
    </source>
</evidence>
<dbReference type="InterPro" id="IPR036361">
    <property type="entry name" value="SAP_dom_sf"/>
</dbReference>
<comment type="caution">
    <text evidence="3">The sequence shown here is derived from an EMBL/GenBank/DDBJ whole genome shotgun (WGS) entry which is preliminary data.</text>
</comment>
<feature type="domain" description="SAP" evidence="2">
    <location>
        <begin position="195"/>
        <end position="229"/>
    </location>
</feature>
<evidence type="ECO:0000313" key="3">
    <source>
        <dbReference type="EMBL" id="KAF7727509.1"/>
    </source>
</evidence>
<name>A0A8H7BUP8_9FUNG</name>
<dbReference type="AlphaFoldDB" id="A0A8H7BUP8"/>
<gene>
    <name evidence="3" type="ORF">EC973_007487</name>
</gene>
<proteinExistence type="predicted"/>
<dbReference type="EMBL" id="JABAYA010000055">
    <property type="protein sequence ID" value="KAF7727509.1"/>
    <property type="molecule type" value="Genomic_DNA"/>
</dbReference>
<feature type="region of interest" description="Disordered" evidence="1">
    <location>
        <begin position="1"/>
        <end position="69"/>
    </location>
</feature>
<dbReference type="InterPro" id="IPR003034">
    <property type="entry name" value="SAP_dom"/>
</dbReference>
<sequence length="274" mass="31355">MFYYQQNASESLLHGGQEENDADISTDLFFDFDSYLNTPSPPQLPPWSSSPTEPPHKYQRRRSSSLSIKPTFMQQRQMMPIREEQTGVPAWPTSPPLSVKNSSVDLSPPTMLDADEDEREERREVHRGCRRRRRSSSVPPTFRGYQTPLIFAQLHVADPRPPIQPQAKDMRPIQIERVHHAPRQRPVTTEKEINFDDITVAELKERLRQLGLSATGKKADLIQRLRQALRPIDQHVAAMTISDTAPPLKNIKVEGGTQQPTWDQAALDSFLQNY</sequence>
<evidence type="ECO:0000259" key="2">
    <source>
        <dbReference type="PROSITE" id="PS50800"/>
    </source>
</evidence>
<organism evidence="3 4">
    <name type="scientific">Apophysomyces ossiformis</name>
    <dbReference type="NCBI Taxonomy" id="679940"/>
    <lineage>
        <taxon>Eukaryota</taxon>
        <taxon>Fungi</taxon>
        <taxon>Fungi incertae sedis</taxon>
        <taxon>Mucoromycota</taxon>
        <taxon>Mucoromycotina</taxon>
        <taxon>Mucoromycetes</taxon>
        <taxon>Mucorales</taxon>
        <taxon>Mucorineae</taxon>
        <taxon>Mucoraceae</taxon>
        <taxon>Apophysomyces</taxon>
    </lineage>
</organism>
<dbReference type="Gene3D" id="1.10.720.30">
    <property type="entry name" value="SAP domain"/>
    <property type="match status" value="1"/>
</dbReference>
<reference evidence="3" key="1">
    <citation type="submission" date="2020-01" db="EMBL/GenBank/DDBJ databases">
        <title>Genome Sequencing of Three Apophysomyces-Like Fungal Strains Confirms a Novel Fungal Genus in the Mucoromycota with divergent Burkholderia-like Endosymbiotic Bacteria.</title>
        <authorList>
            <person name="Stajich J.E."/>
            <person name="Macias A.M."/>
            <person name="Carter-House D."/>
            <person name="Lovett B."/>
            <person name="Kasson L.R."/>
            <person name="Berry K."/>
            <person name="Grigoriev I."/>
            <person name="Chang Y."/>
            <person name="Spatafora J."/>
            <person name="Kasson M.T."/>
        </authorList>
    </citation>
    <scope>NUCLEOTIDE SEQUENCE</scope>
    <source>
        <strain evidence="3">NRRL A-21654</strain>
    </source>
</reference>
<accession>A0A8H7BUP8</accession>
<evidence type="ECO:0000313" key="4">
    <source>
        <dbReference type="Proteomes" id="UP000605846"/>
    </source>
</evidence>
<protein>
    <recommendedName>
        <fullName evidence="2">SAP domain-containing protein</fullName>
    </recommendedName>
</protein>
<feature type="region of interest" description="Disordered" evidence="1">
    <location>
        <begin position="86"/>
        <end position="142"/>
    </location>
</feature>
<dbReference type="Proteomes" id="UP000605846">
    <property type="component" value="Unassembled WGS sequence"/>
</dbReference>
<feature type="compositionally biased region" description="Polar residues" evidence="1">
    <location>
        <begin position="1"/>
        <end position="10"/>
    </location>
</feature>
<dbReference type="SMART" id="SM00513">
    <property type="entry name" value="SAP"/>
    <property type="match status" value="1"/>
</dbReference>
<dbReference type="OrthoDB" id="445357at2759"/>
<dbReference type="SUPFAM" id="SSF68906">
    <property type="entry name" value="SAP domain"/>
    <property type="match status" value="1"/>
</dbReference>
<dbReference type="Pfam" id="PF02037">
    <property type="entry name" value="SAP"/>
    <property type="match status" value="1"/>
</dbReference>